<evidence type="ECO:0000313" key="2">
    <source>
        <dbReference type="Proteomes" id="UP000244005"/>
    </source>
</evidence>
<dbReference type="AlphaFoldDB" id="A0A2R6X630"/>
<dbReference type="Gramene" id="Mp6g03840.1">
    <property type="protein sequence ID" value="Mp6g03840.1.cds1"/>
    <property type="gene ID" value="Mp6g03840"/>
</dbReference>
<keyword evidence="2" id="KW-1185">Reference proteome</keyword>
<protein>
    <submittedName>
        <fullName evidence="1">Uncharacterized protein</fullName>
    </submittedName>
</protein>
<reference evidence="2" key="1">
    <citation type="journal article" date="2017" name="Cell">
        <title>Insights into land plant evolution garnered from the Marchantia polymorpha genome.</title>
        <authorList>
            <person name="Bowman J.L."/>
            <person name="Kohchi T."/>
            <person name="Yamato K.T."/>
            <person name="Jenkins J."/>
            <person name="Shu S."/>
            <person name="Ishizaki K."/>
            <person name="Yamaoka S."/>
            <person name="Nishihama R."/>
            <person name="Nakamura Y."/>
            <person name="Berger F."/>
            <person name="Adam C."/>
            <person name="Aki S.S."/>
            <person name="Althoff F."/>
            <person name="Araki T."/>
            <person name="Arteaga-Vazquez M.A."/>
            <person name="Balasubrmanian S."/>
            <person name="Barry K."/>
            <person name="Bauer D."/>
            <person name="Boehm C.R."/>
            <person name="Briginshaw L."/>
            <person name="Caballero-Perez J."/>
            <person name="Catarino B."/>
            <person name="Chen F."/>
            <person name="Chiyoda S."/>
            <person name="Chovatia M."/>
            <person name="Davies K.M."/>
            <person name="Delmans M."/>
            <person name="Demura T."/>
            <person name="Dierschke T."/>
            <person name="Dolan L."/>
            <person name="Dorantes-Acosta A.E."/>
            <person name="Eklund D.M."/>
            <person name="Florent S.N."/>
            <person name="Flores-Sandoval E."/>
            <person name="Fujiyama A."/>
            <person name="Fukuzawa H."/>
            <person name="Galik B."/>
            <person name="Grimanelli D."/>
            <person name="Grimwood J."/>
            <person name="Grossniklaus U."/>
            <person name="Hamada T."/>
            <person name="Haseloff J."/>
            <person name="Hetherington A.J."/>
            <person name="Higo A."/>
            <person name="Hirakawa Y."/>
            <person name="Hundley H.N."/>
            <person name="Ikeda Y."/>
            <person name="Inoue K."/>
            <person name="Inoue S.I."/>
            <person name="Ishida S."/>
            <person name="Jia Q."/>
            <person name="Kakita M."/>
            <person name="Kanazawa T."/>
            <person name="Kawai Y."/>
            <person name="Kawashima T."/>
            <person name="Kennedy M."/>
            <person name="Kinose K."/>
            <person name="Kinoshita T."/>
            <person name="Kohara Y."/>
            <person name="Koide E."/>
            <person name="Komatsu K."/>
            <person name="Kopischke S."/>
            <person name="Kubo M."/>
            <person name="Kyozuka J."/>
            <person name="Lagercrantz U."/>
            <person name="Lin S.S."/>
            <person name="Lindquist E."/>
            <person name="Lipzen A.M."/>
            <person name="Lu C.W."/>
            <person name="De Luna E."/>
            <person name="Martienssen R.A."/>
            <person name="Minamino N."/>
            <person name="Mizutani M."/>
            <person name="Mizutani M."/>
            <person name="Mochizuki N."/>
            <person name="Monte I."/>
            <person name="Mosher R."/>
            <person name="Nagasaki H."/>
            <person name="Nakagami H."/>
            <person name="Naramoto S."/>
            <person name="Nishitani K."/>
            <person name="Ohtani M."/>
            <person name="Okamoto T."/>
            <person name="Okumura M."/>
            <person name="Phillips J."/>
            <person name="Pollak B."/>
            <person name="Reinders A."/>
            <person name="Rovekamp M."/>
            <person name="Sano R."/>
            <person name="Sawa S."/>
            <person name="Schmid M.W."/>
            <person name="Shirakawa M."/>
            <person name="Solano R."/>
            <person name="Spunde A."/>
            <person name="Suetsugu N."/>
            <person name="Sugano S."/>
            <person name="Sugiyama A."/>
            <person name="Sun R."/>
            <person name="Suzuki Y."/>
            <person name="Takenaka M."/>
            <person name="Takezawa D."/>
            <person name="Tomogane H."/>
            <person name="Tsuzuki M."/>
            <person name="Ueda T."/>
            <person name="Umeda M."/>
            <person name="Ward J.M."/>
            <person name="Watanabe Y."/>
            <person name="Yazaki K."/>
            <person name="Yokoyama R."/>
            <person name="Yoshitake Y."/>
            <person name="Yotsui I."/>
            <person name="Zachgo S."/>
            <person name="Schmutz J."/>
        </authorList>
    </citation>
    <scope>NUCLEOTIDE SEQUENCE [LARGE SCALE GENOMIC DNA]</scope>
    <source>
        <strain evidence="2">Tak-1</strain>
    </source>
</reference>
<gene>
    <name evidence="1" type="ORF">MARPO_0034s0134</name>
</gene>
<proteinExistence type="predicted"/>
<name>A0A2R6X630_MARPO</name>
<dbReference type="EMBL" id="KZ772706">
    <property type="protein sequence ID" value="PTQ41561.1"/>
    <property type="molecule type" value="Genomic_DNA"/>
</dbReference>
<organism evidence="1 2">
    <name type="scientific">Marchantia polymorpha</name>
    <name type="common">Common liverwort</name>
    <name type="synonym">Marchantia aquatica</name>
    <dbReference type="NCBI Taxonomy" id="3197"/>
    <lineage>
        <taxon>Eukaryota</taxon>
        <taxon>Viridiplantae</taxon>
        <taxon>Streptophyta</taxon>
        <taxon>Embryophyta</taxon>
        <taxon>Marchantiophyta</taxon>
        <taxon>Marchantiopsida</taxon>
        <taxon>Marchantiidae</taxon>
        <taxon>Marchantiales</taxon>
        <taxon>Marchantiaceae</taxon>
        <taxon>Marchantia</taxon>
    </lineage>
</organism>
<dbReference type="Proteomes" id="UP000244005">
    <property type="component" value="Unassembled WGS sequence"/>
</dbReference>
<sequence length="99" mass="11122">MTKKVVSDCPLQLNFRIKVNSRVVEISRVHGLLRRLAGQYALAEVVRKLADSSTTLASHPVQTSHRNMAKMLVDETESFPAELCLLACEIVLLWNLFVT</sequence>
<evidence type="ECO:0000313" key="1">
    <source>
        <dbReference type="EMBL" id="PTQ41561.1"/>
    </source>
</evidence>
<accession>A0A2R6X630</accession>